<feature type="compositionally biased region" description="Acidic residues" evidence="1">
    <location>
        <begin position="205"/>
        <end position="223"/>
    </location>
</feature>
<dbReference type="Proteomes" id="UP000070133">
    <property type="component" value="Unassembled WGS sequence"/>
</dbReference>
<proteinExistence type="predicted"/>
<gene>
    <name evidence="2" type="ORF">AC578_6823</name>
</gene>
<dbReference type="AlphaFoldDB" id="A0A139H4I8"/>
<dbReference type="EMBL" id="LFZN01000144">
    <property type="protein sequence ID" value="KXS97395.1"/>
    <property type="molecule type" value="Genomic_DNA"/>
</dbReference>
<feature type="compositionally biased region" description="Basic and acidic residues" evidence="1">
    <location>
        <begin position="224"/>
        <end position="236"/>
    </location>
</feature>
<feature type="compositionally biased region" description="Basic and acidic residues" evidence="1">
    <location>
        <begin position="117"/>
        <end position="126"/>
    </location>
</feature>
<name>A0A139H4I8_9PEZI</name>
<dbReference type="OrthoDB" id="10535499at2759"/>
<evidence type="ECO:0000256" key="1">
    <source>
        <dbReference type="SAM" id="MobiDB-lite"/>
    </source>
</evidence>
<evidence type="ECO:0000313" key="2">
    <source>
        <dbReference type="EMBL" id="KXS97395.1"/>
    </source>
</evidence>
<keyword evidence="3" id="KW-1185">Reference proteome</keyword>
<protein>
    <submittedName>
        <fullName evidence="2">Uncharacterized protein</fullName>
    </submittedName>
</protein>
<organism evidence="2 3">
    <name type="scientific">Pseudocercospora eumusae</name>
    <dbReference type="NCBI Taxonomy" id="321146"/>
    <lineage>
        <taxon>Eukaryota</taxon>
        <taxon>Fungi</taxon>
        <taxon>Dikarya</taxon>
        <taxon>Ascomycota</taxon>
        <taxon>Pezizomycotina</taxon>
        <taxon>Dothideomycetes</taxon>
        <taxon>Dothideomycetidae</taxon>
        <taxon>Mycosphaerellales</taxon>
        <taxon>Mycosphaerellaceae</taxon>
        <taxon>Pseudocercospora</taxon>
    </lineage>
</organism>
<accession>A0A139H4I8</accession>
<feature type="compositionally biased region" description="Acidic residues" evidence="1">
    <location>
        <begin position="183"/>
        <end position="193"/>
    </location>
</feature>
<reference evidence="2 3" key="1">
    <citation type="submission" date="2015-07" db="EMBL/GenBank/DDBJ databases">
        <title>Comparative genomics of the Sigatoka disease complex on banana suggests a link between parallel evolutionary changes in Pseudocercospora fijiensis and Pseudocercospora eumusae and increased virulence on the banana host.</title>
        <authorList>
            <person name="Chang T.-C."/>
            <person name="Salvucci A."/>
            <person name="Crous P.W."/>
            <person name="Stergiopoulos I."/>
        </authorList>
    </citation>
    <scope>NUCLEOTIDE SEQUENCE [LARGE SCALE GENOMIC DNA]</scope>
    <source>
        <strain evidence="2 3">CBS 114824</strain>
    </source>
</reference>
<feature type="compositionally biased region" description="Basic and acidic residues" evidence="1">
    <location>
        <begin position="166"/>
        <end position="175"/>
    </location>
</feature>
<feature type="region of interest" description="Disordered" evidence="1">
    <location>
        <begin position="90"/>
        <end position="236"/>
    </location>
</feature>
<feature type="compositionally biased region" description="Basic residues" evidence="1">
    <location>
        <begin position="101"/>
        <end position="116"/>
    </location>
</feature>
<feature type="compositionally biased region" description="Basic and acidic residues" evidence="1">
    <location>
        <begin position="146"/>
        <end position="158"/>
    </location>
</feature>
<evidence type="ECO:0000313" key="3">
    <source>
        <dbReference type="Proteomes" id="UP000070133"/>
    </source>
</evidence>
<comment type="caution">
    <text evidence="2">The sequence shown here is derived from an EMBL/GenBank/DDBJ whole genome shotgun (WGS) entry which is preliminary data.</text>
</comment>
<sequence>MMKPADRVNHLFQRLGQPLPTYETREHRMYTVSVHLPAGVQQMFAQPERAVFKRLMDKACGGKKAASALQSKQLAVEKVCEVLEMLPEVSQHHQRGAAAAAKKKKKMRNRKASKANKGKEGGREVVEVEVSEGTTNASAATKKRKRDDGARELVDARDTKRKRKNDARDARDGGAKKRKRDMDDDEDDDDDEGLFVSDDSPSSDSDGDSDGDGDGGGDSDSDGDGDHDLVLFHEQP</sequence>